<keyword evidence="2" id="KW-0812">Transmembrane</keyword>
<dbReference type="EMBL" id="JAGPNK010000008">
    <property type="protein sequence ID" value="KAH7316469.1"/>
    <property type="molecule type" value="Genomic_DNA"/>
</dbReference>
<feature type="transmembrane region" description="Helical" evidence="2">
    <location>
        <begin position="229"/>
        <end position="258"/>
    </location>
</feature>
<feature type="compositionally biased region" description="Basic residues" evidence="1">
    <location>
        <begin position="203"/>
        <end position="214"/>
    </location>
</feature>
<dbReference type="PANTHER" id="PTHR40622">
    <property type="match status" value="1"/>
</dbReference>
<feature type="domain" description="DUF7728" evidence="3">
    <location>
        <begin position="61"/>
        <end position="170"/>
    </location>
</feature>
<comment type="caution">
    <text evidence="4">The sequence shown here is derived from an EMBL/GenBank/DDBJ whole genome shotgun (WGS) entry which is preliminary data.</text>
</comment>
<dbReference type="InterPro" id="IPR056145">
    <property type="entry name" value="DUF7728"/>
</dbReference>
<feature type="region of interest" description="Disordered" evidence="1">
    <location>
        <begin position="195"/>
        <end position="214"/>
    </location>
</feature>
<evidence type="ECO:0000259" key="3">
    <source>
        <dbReference type="Pfam" id="PF24854"/>
    </source>
</evidence>
<evidence type="ECO:0000256" key="2">
    <source>
        <dbReference type="SAM" id="Phobius"/>
    </source>
</evidence>
<dbReference type="OrthoDB" id="5409353at2759"/>
<dbReference type="Proteomes" id="UP000813444">
    <property type="component" value="Unassembled WGS sequence"/>
</dbReference>
<sequence length="293" mass="32453">MLFKPLLFAATAAAFLITGDLPPADEGAFRILPVEADAVQLPPTAFAHTLQLPCRQCRGQRTSMEMNLAIEDGNRFTLNGLELYPTPDPLHDLNASVMRAHKKTKWQRLGYSLAITKLGKDDQQHLEVLGVQLEIVEVGNHFVKGVPVLDIKLIQAPNGELLMGNVAILENDASKCDTTLCRLRKMFENSRGCKGFRGQQSGSHHRHDGHRHGHHGNFGELVRQIATHLFLPALMGLMAGVLVACLATVLCTSIIHLARWVRGGRREQPWHATDNAQVEEKAALMEQYADEKN</sequence>
<keyword evidence="2" id="KW-0472">Membrane</keyword>
<keyword evidence="5" id="KW-1185">Reference proteome</keyword>
<dbReference type="Pfam" id="PF24854">
    <property type="entry name" value="DUF7728"/>
    <property type="match status" value="1"/>
</dbReference>
<protein>
    <recommendedName>
        <fullName evidence="3">DUF7728 domain-containing protein</fullName>
    </recommendedName>
</protein>
<gene>
    <name evidence="4" type="ORF">B0I35DRAFT_409666</name>
</gene>
<name>A0A8K0WPH3_9HYPO</name>
<organism evidence="4 5">
    <name type="scientific">Stachybotrys elegans</name>
    <dbReference type="NCBI Taxonomy" id="80388"/>
    <lineage>
        <taxon>Eukaryota</taxon>
        <taxon>Fungi</taxon>
        <taxon>Dikarya</taxon>
        <taxon>Ascomycota</taxon>
        <taxon>Pezizomycotina</taxon>
        <taxon>Sordariomycetes</taxon>
        <taxon>Hypocreomycetidae</taxon>
        <taxon>Hypocreales</taxon>
        <taxon>Stachybotryaceae</taxon>
        <taxon>Stachybotrys</taxon>
    </lineage>
</organism>
<proteinExistence type="predicted"/>
<evidence type="ECO:0000313" key="4">
    <source>
        <dbReference type="EMBL" id="KAH7316469.1"/>
    </source>
</evidence>
<accession>A0A8K0WPH3</accession>
<dbReference type="PANTHER" id="PTHR40622:SF1">
    <property type="match status" value="1"/>
</dbReference>
<evidence type="ECO:0000256" key="1">
    <source>
        <dbReference type="SAM" id="MobiDB-lite"/>
    </source>
</evidence>
<reference evidence="4" key="1">
    <citation type="journal article" date="2021" name="Nat. Commun.">
        <title>Genetic determinants of endophytism in the Arabidopsis root mycobiome.</title>
        <authorList>
            <person name="Mesny F."/>
            <person name="Miyauchi S."/>
            <person name="Thiergart T."/>
            <person name="Pickel B."/>
            <person name="Atanasova L."/>
            <person name="Karlsson M."/>
            <person name="Huettel B."/>
            <person name="Barry K.W."/>
            <person name="Haridas S."/>
            <person name="Chen C."/>
            <person name="Bauer D."/>
            <person name="Andreopoulos W."/>
            <person name="Pangilinan J."/>
            <person name="LaButti K."/>
            <person name="Riley R."/>
            <person name="Lipzen A."/>
            <person name="Clum A."/>
            <person name="Drula E."/>
            <person name="Henrissat B."/>
            <person name="Kohler A."/>
            <person name="Grigoriev I.V."/>
            <person name="Martin F.M."/>
            <person name="Hacquard S."/>
        </authorList>
    </citation>
    <scope>NUCLEOTIDE SEQUENCE</scope>
    <source>
        <strain evidence="4">MPI-CAGE-CH-0235</strain>
    </source>
</reference>
<keyword evidence="2" id="KW-1133">Transmembrane helix</keyword>
<dbReference type="AlphaFoldDB" id="A0A8K0WPH3"/>
<evidence type="ECO:0000313" key="5">
    <source>
        <dbReference type="Proteomes" id="UP000813444"/>
    </source>
</evidence>